<protein>
    <submittedName>
        <fullName evidence="1">Uncharacterized protein</fullName>
    </submittedName>
</protein>
<dbReference type="OrthoDB" id="3265241at2759"/>
<dbReference type="Proteomes" id="UP000759537">
    <property type="component" value="Unassembled WGS sequence"/>
</dbReference>
<dbReference type="AlphaFoldDB" id="A0A9P5JW44"/>
<name>A0A9P5JW44_9AGAM</name>
<sequence length="219" mass="23874">MDLGEDLEHSPARAIDGIVDVLGLPRQMRSVSVLRLPRFAGTKIKARSLPRYFGLLADIDLAEALGVHISRRVRGGGALGDFWGALKNKRIVHSPHVAIVHSKHLPEVLTLWERCAALSALPAPPLLRVRLGHVMAVTVEELLVNDPEEDEGQEGSAFVSMLDPDIREQLHITVGTKDASVPPFEAGALVKSFKKGEKGLDSVRLGDVYVNGRIMDLFS</sequence>
<dbReference type="EMBL" id="WHVB01000046">
    <property type="protein sequence ID" value="KAF8465618.1"/>
    <property type="molecule type" value="Genomic_DNA"/>
</dbReference>
<evidence type="ECO:0000313" key="1">
    <source>
        <dbReference type="EMBL" id="KAF8465618.1"/>
    </source>
</evidence>
<evidence type="ECO:0000313" key="2">
    <source>
        <dbReference type="Proteomes" id="UP000759537"/>
    </source>
</evidence>
<gene>
    <name evidence="1" type="ORF">DFH94DRAFT_355612</name>
</gene>
<comment type="caution">
    <text evidence="1">The sequence shown here is derived from an EMBL/GenBank/DDBJ whole genome shotgun (WGS) entry which is preliminary data.</text>
</comment>
<reference evidence="1" key="2">
    <citation type="journal article" date="2020" name="Nat. Commun.">
        <title>Large-scale genome sequencing of mycorrhizal fungi provides insights into the early evolution of symbiotic traits.</title>
        <authorList>
            <person name="Miyauchi S."/>
            <person name="Kiss E."/>
            <person name="Kuo A."/>
            <person name="Drula E."/>
            <person name="Kohler A."/>
            <person name="Sanchez-Garcia M."/>
            <person name="Morin E."/>
            <person name="Andreopoulos B."/>
            <person name="Barry K.W."/>
            <person name="Bonito G."/>
            <person name="Buee M."/>
            <person name="Carver A."/>
            <person name="Chen C."/>
            <person name="Cichocki N."/>
            <person name="Clum A."/>
            <person name="Culley D."/>
            <person name="Crous P.W."/>
            <person name="Fauchery L."/>
            <person name="Girlanda M."/>
            <person name="Hayes R.D."/>
            <person name="Keri Z."/>
            <person name="LaButti K."/>
            <person name="Lipzen A."/>
            <person name="Lombard V."/>
            <person name="Magnuson J."/>
            <person name="Maillard F."/>
            <person name="Murat C."/>
            <person name="Nolan M."/>
            <person name="Ohm R.A."/>
            <person name="Pangilinan J."/>
            <person name="Pereira M.F."/>
            <person name="Perotto S."/>
            <person name="Peter M."/>
            <person name="Pfister S."/>
            <person name="Riley R."/>
            <person name="Sitrit Y."/>
            <person name="Stielow J.B."/>
            <person name="Szollosi G."/>
            <person name="Zifcakova L."/>
            <person name="Stursova M."/>
            <person name="Spatafora J.W."/>
            <person name="Tedersoo L."/>
            <person name="Vaario L.M."/>
            <person name="Yamada A."/>
            <person name="Yan M."/>
            <person name="Wang P."/>
            <person name="Xu J."/>
            <person name="Bruns T."/>
            <person name="Baldrian P."/>
            <person name="Vilgalys R."/>
            <person name="Dunand C."/>
            <person name="Henrissat B."/>
            <person name="Grigoriev I.V."/>
            <person name="Hibbett D."/>
            <person name="Nagy L.G."/>
            <person name="Martin F.M."/>
        </authorList>
    </citation>
    <scope>NUCLEOTIDE SEQUENCE</scope>
    <source>
        <strain evidence="1">Prilba</strain>
    </source>
</reference>
<accession>A0A9P5JW44</accession>
<proteinExistence type="predicted"/>
<organism evidence="1 2">
    <name type="scientific">Russula ochroleuca</name>
    <dbReference type="NCBI Taxonomy" id="152965"/>
    <lineage>
        <taxon>Eukaryota</taxon>
        <taxon>Fungi</taxon>
        <taxon>Dikarya</taxon>
        <taxon>Basidiomycota</taxon>
        <taxon>Agaricomycotina</taxon>
        <taxon>Agaricomycetes</taxon>
        <taxon>Russulales</taxon>
        <taxon>Russulaceae</taxon>
        <taxon>Russula</taxon>
    </lineage>
</organism>
<reference evidence="1" key="1">
    <citation type="submission" date="2019-10" db="EMBL/GenBank/DDBJ databases">
        <authorList>
            <consortium name="DOE Joint Genome Institute"/>
            <person name="Kuo A."/>
            <person name="Miyauchi S."/>
            <person name="Kiss E."/>
            <person name="Drula E."/>
            <person name="Kohler A."/>
            <person name="Sanchez-Garcia M."/>
            <person name="Andreopoulos B."/>
            <person name="Barry K.W."/>
            <person name="Bonito G."/>
            <person name="Buee M."/>
            <person name="Carver A."/>
            <person name="Chen C."/>
            <person name="Cichocki N."/>
            <person name="Clum A."/>
            <person name="Culley D."/>
            <person name="Crous P.W."/>
            <person name="Fauchery L."/>
            <person name="Girlanda M."/>
            <person name="Hayes R."/>
            <person name="Keri Z."/>
            <person name="LaButti K."/>
            <person name="Lipzen A."/>
            <person name="Lombard V."/>
            <person name="Magnuson J."/>
            <person name="Maillard F."/>
            <person name="Morin E."/>
            <person name="Murat C."/>
            <person name="Nolan M."/>
            <person name="Ohm R."/>
            <person name="Pangilinan J."/>
            <person name="Pereira M."/>
            <person name="Perotto S."/>
            <person name="Peter M."/>
            <person name="Riley R."/>
            <person name="Sitrit Y."/>
            <person name="Stielow B."/>
            <person name="Szollosi G."/>
            <person name="Zifcakova L."/>
            <person name="Stursova M."/>
            <person name="Spatafora J.W."/>
            <person name="Tedersoo L."/>
            <person name="Vaario L.-M."/>
            <person name="Yamada A."/>
            <person name="Yan M."/>
            <person name="Wang P."/>
            <person name="Xu J."/>
            <person name="Bruns T."/>
            <person name="Baldrian P."/>
            <person name="Vilgalys R."/>
            <person name="Henrissat B."/>
            <person name="Grigoriev I.V."/>
            <person name="Hibbett D."/>
            <person name="Nagy L.G."/>
            <person name="Martin F.M."/>
        </authorList>
    </citation>
    <scope>NUCLEOTIDE SEQUENCE</scope>
    <source>
        <strain evidence="1">Prilba</strain>
    </source>
</reference>
<keyword evidence="2" id="KW-1185">Reference proteome</keyword>